<dbReference type="HAMAP" id="MF_01813">
    <property type="entry name" value="MenG_UbiE_methyltr"/>
    <property type="match status" value="1"/>
</dbReference>
<accession>A0A4V0P2B3</accession>
<name>A0A4V0P2B3_FLUSA</name>
<feature type="binding site" evidence="5">
    <location>
        <position position="92"/>
    </location>
    <ligand>
        <name>S-adenosyl-L-methionine</name>
        <dbReference type="ChEBI" id="CHEBI:59789"/>
    </ligand>
</feature>
<dbReference type="GO" id="GO:0009234">
    <property type="term" value="P:menaquinone biosynthetic process"/>
    <property type="evidence" value="ECO:0007669"/>
    <property type="project" value="UniProtKB-UniRule"/>
</dbReference>
<dbReference type="InterPro" id="IPR029063">
    <property type="entry name" value="SAM-dependent_MTases_sf"/>
</dbReference>
<dbReference type="AlphaFoldDB" id="A0A4V0P2B3"/>
<dbReference type="PANTHER" id="PTHR43591:SF24">
    <property type="entry name" value="2-METHOXY-6-POLYPRENYL-1,4-BENZOQUINOL METHYLASE, MITOCHONDRIAL"/>
    <property type="match status" value="1"/>
</dbReference>
<keyword evidence="1 5" id="KW-0474">Menaquinone biosynthesis</keyword>
<dbReference type="CDD" id="cd02440">
    <property type="entry name" value="AdoMet_MTases"/>
    <property type="match status" value="1"/>
</dbReference>
<organism evidence="6 7">
    <name type="scientific">Fluviispira sanaruensis</name>
    <dbReference type="NCBI Taxonomy" id="2493639"/>
    <lineage>
        <taxon>Bacteria</taxon>
        <taxon>Pseudomonadati</taxon>
        <taxon>Bdellovibrionota</taxon>
        <taxon>Oligoflexia</taxon>
        <taxon>Silvanigrellales</taxon>
        <taxon>Silvanigrellaceae</taxon>
        <taxon>Fluviispira</taxon>
    </lineage>
</organism>
<proteinExistence type="inferred from homology"/>
<dbReference type="GO" id="GO:0006744">
    <property type="term" value="P:ubiquinone biosynthetic process"/>
    <property type="evidence" value="ECO:0007669"/>
    <property type="project" value="UniProtKB-UniPathway"/>
</dbReference>
<dbReference type="NCBIfam" id="TIGR01934">
    <property type="entry name" value="MenG_MenH_UbiE"/>
    <property type="match status" value="1"/>
</dbReference>
<evidence type="ECO:0000313" key="7">
    <source>
        <dbReference type="Proteomes" id="UP000291236"/>
    </source>
</evidence>
<dbReference type="SUPFAM" id="SSF53335">
    <property type="entry name" value="S-adenosyl-L-methionine-dependent methyltransferases"/>
    <property type="match status" value="1"/>
</dbReference>
<evidence type="ECO:0000256" key="5">
    <source>
        <dbReference type="HAMAP-Rule" id="MF_01813"/>
    </source>
</evidence>
<comment type="pathway">
    <text evidence="5">Quinol/quinone metabolism; menaquinone biosynthesis; menaquinol from 1,4-dihydroxy-2-naphthoate: step 2/2.</text>
</comment>
<reference evidence="6 7" key="1">
    <citation type="submission" date="2018-12" db="EMBL/GenBank/DDBJ databases">
        <title>Rubrispira sanarue gen. nov., sp., nov., a member of the order Silvanigrellales, isolated from a brackish lake in Hamamatsu Japan.</title>
        <authorList>
            <person name="Maejima Y."/>
            <person name="Iino T."/>
            <person name="Muraguchi Y."/>
            <person name="Fukuda K."/>
            <person name="Nojiri H."/>
            <person name="Ohkuma M."/>
            <person name="Moriuchi R."/>
            <person name="Dohra H."/>
            <person name="Kimbara K."/>
            <person name="Shintani M."/>
        </authorList>
    </citation>
    <scope>NUCLEOTIDE SEQUENCE [LARGE SCALE GENOMIC DNA]</scope>
    <source>
        <strain evidence="6 7">RF1110005</strain>
    </source>
</reference>
<dbReference type="InterPro" id="IPR004033">
    <property type="entry name" value="UbiE/COQ5_MeTrFase"/>
</dbReference>
<dbReference type="Proteomes" id="UP000291236">
    <property type="component" value="Chromosome"/>
</dbReference>
<dbReference type="OrthoDB" id="9808140at2"/>
<feature type="binding site" evidence="5">
    <location>
        <position position="71"/>
    </location>
    <ligand>
        <name>S-adenosyl-L-methionine</name>
        <dbReference type="ChEBI" id="CHEBI:59789"/>
    </ligand>
</feature>
<dbReference type="InterPro" id="IPR023576">
    <property type="entry name" value="UbiE/COQ5_MeTrFase_CS"/>
</dbReference>
<dbReference type="PANTHER" id="PTHR43591">
    <property type="entry name" value="METHYLTRANSFERASE"/>
    <property type="match status" value="1"/>
</dbReference>
<evidence type="ECO:0000256" key="4">
    <source>
        <dbReference type="ARBA" id="ARBA00022691"/>
    </source>
</evidence>
<keyword evidence="2 5" id="KW-0489">Methyltransferase</keyword>
<comment type="caution">
    <text evidence="5">Lacks conserved residue(s) required for the propagation of feature annotation.</text>
</comment>
<keyword evidence="7" id="KW-1185">Reference proteome</keyword>
<sequence>MKIENEHNQSMILSDKSLQVQKMFDKISRKYDFLNRLLSAGQDIRWRNYMIKKLPKIENKSGTLYDIACGTGDVLFSTANLRNDYISLTGFDISSGMLEQAKTRGKSKYTQIQFVQASAESIPANSNSADAVTISFGFRNVDQREKALQEFHRILKPSGTLFILEFFPSKNSFMSKLFDFYFKKILPKIAGIFSDKSAYEYLPNSVSTMPDGNEFKNTLADIGFIEIEQKCWLAGATRLFKAVKKS</sequence>
<keyword evidence="3 5" id="KW-0808">Transferase</keyword>
<dbReference type="RefSeq" id="WP_130607290.1">
    <property type="nucleotide sequence ID" value="NZ_AP019368.1"/>
</dbReference>
<gene>
    <name evidence="5" type="primary">menG</name>
    <name evidence="6" type="ORF">JCM31447_10680</name>
</gene>
<feature type="binding site" evidence="5">
    <location>
        <position position="135"/>
    </location>
    <ligand>
        <name>S-adenosyl-L-methionine</name>
        <dbReference type="ChEBI" id="CHEBI:59789"/>
    </ligand>
</feature>
<evidence type="ECO:0000313" key="6">
    <source>
        <dbReference type="EMBL" id="BBH52627.1"/>
    </source>
</evidence>
<dbReference type="EC" id="2.1.1.163" evidence="5"/>
<comment type="function">
    <text evidence="5">Methyltransferase required for the conversion of demethylmenaquinol (DMKH2) to menaquinol (MKH2).</text>
</comment>
<dbReference type="Gene3D" id="3.40.50.150">
    <property type="entry name" value="Vaccinia Virus protein VP39"/>
    <property type="match status" value="1"/>
</dbReference>
<dbReference type="GO" id="GO:0043770">
    <property type="term" value="F:demethylmenaquinone methyltransferase activity"/>
    <property type="evidence" value="ECO:0007669"/>
    <property type="project" value="UniProtKB-UniRule"/>
</dbReference>
<dbReference type="NCBIfam" id="NF001244">
    <property type="entry name" value="PRK00216.1-5"/>
    <property type="match status" value="1"/>
</dbReference>
<dbReference type="KEGG" id="sbf:JCM31447_10680"/>
<dbReference type="UniPathway" id="UPA00079">
    <property type="reaction ID" value="UER00169"/>
</dbReference>
<protein>
    <recommendedName>
        <fullName evidence="5">Demethylmenaquinone methyltransferase</fullName>
        <ecNumber evidence="5">2.1.1.163</ecNumber>
    </recommendedName>
</protein>
<dbReference type="PROSITE" id="PS01183">
    <property type="entry name" value="UBIE_1"/>
    <property type="match status" value="1"/>
</dbReference>
<comment type="similarity">
    <text evidence="5">Belongs to the class I-like SAM-binding methyltransferase superfamily. MenG/UbiE family.</text>
</comment>
<dbReference type="GO" id="GO:0032259">
    <property type="term" value="P:methylation"/>
    <property type="evidence" value="ECO:0007669"/>
    <property type="project" value="UniProtKB-KW"/>
</dbReference>
<dbReference type="PROSITE" id="PS51608">
    <property type="entry name" value="SAM_MT_UBIE"/>
    <property type="match status" value="1"/>
</dbReference>
<keyword evidence="4 5" id="KW-0949">S-adenosyl-L-methionine</keyword>
<dbReference type="EMBL" id="AP019368">
    <property type="protein sequence ID" value="BBH52627.1"/>
    <property type="molecule type" value="Genomic_DNA"/>
</dbReference>
<dbReference type="UniPathway" id="UPA00232"/>
<comment type="catalytic activity">
    <reaction evidence="5">
        <text>a 2-demethylmenaquinol + S-adenosyl-L-methionine = a menaquinol + S-adenosyl-L-homocysteine + H(+)</text>
        <dbReference type="Rhea" id="RHEA:42640"/>
        <dbReference type="Rhea" id="RHEA-COMP:9539"/>
        <dbReference type="Rhea" id="RHEA-COMP:9563"/>
        <dbReference type="ChEBI" id="CHEBI:15378"/>
        <dbReference type="ChEBI" id="CHEBI:18151"/>
        <dbReference type="ChEBI" id="CHEBI:55437"/>
        <dbReference type="ChEBI" id="CHEBI:57856"/>
        <dbReference type="ChEBI" id="CHEBI:59789"/>
        <dbReference type="EC" id="2.1.1.163"/>
    </reaction>
</comment>
<evidence type="ECO:0000256" key="1">
    <source>
        <dbReference type="ARBA" id="ARBA00022428"/>
    </source>
</evidence>
<evidence type="ECO:0000256" key="3">
    <source>
        <dbReference type="ARBA" id="ARBA00022679"/>
    </source>
</evidence>
<evidence type="ECO:0000256" key="2">
    <source>
        <dbReference type="ARBA" id="ARBA00022603"/>
    </source>
</evidence>
<dbReference type="Pfam" id="PF01209">
    <property type="entry name" value="Ubie_methyltran"/>
    <property type="match status" value="1"/>
</dbReference>